<proteinExistence type="predicted"/>
<evidence type="ECO:0000256" key="1">
    <source>
        <dbReference type="SAM" id="Phobius"/>
    </source>
</evidence>
<sequence>MLLAGIVLNRVQGGNWGDLPYRYKTTAFVTYFGGFVVVLVGNIVVRVFL</sequence>
<keyword evidence="1" id="KW-1133">Transmembrane helix</keyword>
<evidence type="ECO:0000313" key="2">
    <source>
        <dbReference type="EMBL" id="TWU28617.1"/>
    </source>
</evidence>
<dbReference type="RefSeq" id="WP_197530520.1">
    <property type="nucleotide sequence ID" value="NZ_SJPS01000002.1"/>
</dbReference>
<protein>
    <submittedName>
        <fullName evidence="2">Uncharacterized protein</fullName>
    </submittedName>
</protein>
<name>A0A5C6CYK1_9BACT</name>
<dbReference type="AlphaFoldDB" id="A0A5C6CYK1"/>
<keyword evidence="1" id="KW-0472">Membrane</keyword>
<evidence type="ECO:0000313" key="3">
    <source>
        <dbReference type="Proteomes" id="UP000318437"/>
    </source>
</evidence>
<feature type="transmembrane region" description="Helical" evidence="1">
    <location>
        <begin position="29"/>
        <end position="48"/>
    </location>
</feature>
<keyword evidence="3" id="KW-1185">Reference proteome</keyword>
<dbReference type="EMBL" id="SJPS01000002">
    <property type="protein sequence ID" value="TWU28617.1"/>
    <property type="molecule type" value="Genomic_DNA"/>
</dbReference>
<gene>
    <name evidence="2" type="ORF">Pla144_19090</name>
</gene>
<dbReference type="Proteomes" id="UP000318437">
    <property type="component" value="Unassembled WGS sequence"/>
</dbReference>
<accession>A0A5C6CYK1</accession>
<keyword evidence="1" id="KW-0812">Transmembrane</keyword>
<organism evidence="2 3">
    <name type="scientific">Bythopirellula polymerisocia</name>
    <dbReference type="NCBI Taxonomy" id="2528003"/>
    <lineage>
        <taxon>Bacteria</taxon>
        <taxon>Pseudomonadati</taxon>
        <taxon>Planctomycetota</taxon>
        <taxon>Planctomycetia</taxon>
        <taxon>Pirellulales</taxon>
        <taxon>Lacipirellulaceae</taxon>
        <taxon>Bythopirellula</taxon>
    </lineage>
</organism>
<reference evidence="2 3" key="1">
    <citation type="submission" date="2019-02" db="EMBL/GenBank/DDBJ databases">
        <title>Deep-cultivation of Planctomycetes and their phenomic and genomic characterization uncovers novel biology.</title>
        <authorList>
            <person name="Wiegand S."/>
            <person name="Jogler M."/>
            <person name="Boedeker C."/>
            <person name="Pinto D."/>
            <person name="Vollmers J."/>
            <person name="Rivas-Marin E."/>
            <person name="Kohn T."/>
            <person name="Peeters S.H."/>
            <person name="Heuer A."/>
            <person name="Rast P."/>
            <person name="Oberbeckmann S."/>
            <person name="Bunk B."/>
            <person name="Jeske O."/>
            <person name="Meyerdierks A."/>
            <person name="Storesund J.E."/>
            <person name="Kallscheuer N."/>
            <person name="Luecker S."/>
            <person name="Lage O.M."/>
            <person name="Pohl T."/>
            <person name="Merkel B.J."/>
            <person name="Hornburger P."/>
            <person name="Mueller R.-W."/>
            <person name="Bruemmer F."/>
            <person name="Labrenz M."/>
            <person name="Spormann A.M."/>
            <person name="Op Den Camp H."/>
            <person name="Overmann J."/>
            <person name="Amann R."/>
            <person name="Jetten M.S.M."/>
            <person name="Mascher T."/>
            <person name="Medema M.H."/>
            <person name="Devos D.P."/>
            <person name="Kaster A.-K."/>
            <person name="Ovreas L."/>
            <person name="Rohde M."/>
            <person name="Galperin M.Y."/>
            <person name="Jogler C."/>
        </authorList>
    </citation>
    <scope>NUCLEOTIDE SEQUENCE [LARGE SCALE GENOMIC DNA]</scope>
    <source>
        <strain evidence="2 3">Pla144</strain>
    </source>
</reference>
<comment type="caution">
    <text evidence="2">The sequence shown here is derived from an EMBL/GenBank/DDBJ whole genome shotgun (WGS) entry which is preliminary data.</text>
</comment>